<dbReference type="Proteomes" id="UP000055045">
    <property type="component" value="Unassembled WGS sequence"/>
</dbReference>
<accession>A0A101MHB1</accession>
<reference evidence="1 2" key="1">
    <citation type="submission" date="2015-10" db="EMBL/GenBank/DDBJ databases">
        <title>Genome sequencing of Penicillium freii.</title>
        <authorList>
            <person name="Nguyen H.D."/>
            <person name="Visagie C.M."/>
            <person name="Seifert K.A."/>
        </authorList>
    </citation>
    <scope>NUCLEOTIDE SEQUENCE [LARGE SCALE GENOMIC DNA]</scope>
    <source>
        <strain evidence="1 2">DAOM 242723</strain>
    </source>
</reference>
<protein>
    <submittedName>
        <fullName evidence="1">Uncharacterized protein</fullName>
    </submittedName>
</protein>
<organism evidence="1 2">
    <name type="scientific">Penicillium freii</name>
    <dbReference type="NCBI Taxonomy" id="48697"/>
    <lineage>
        <taxon>Eukaryota</taxon>
        <taxon>Fungi</taxon>
        <taxon>Dikarya</taxon>
        <taxon>Ascomycota</taxon>
        <taxon>Pezizomycotina</taxon>
        <taxon>Eurotiomycetes</taxon>
        <taxon>Eurotiomycetidae</taxon>
        <taxon>Eurotiales</taxon>
        <taxon>Aspergillaceae</taxon>
        <taxon>Penicillium</taxon>
    </lineage>
</organism>
<evidence type="ECO:0000313" key="1">
    <source>
        <dbReference type="EMBL" id="KUM60552.1"/>
    </source>
</evidence>
<keyword evidence="2" id="KW-1185">Reference proteome</keyword>
<dbReference type="AlphaFoldDB" id="A0A101MHB1"/>
<evidence type="ECO:0000313" key="2">
    <source>
        <dbReference type="Proteomes" id="UP000055045"/>
    </source>
</evidence>
<proteinExistence type="predicted"/>
<name>A0A101MHB1_PENFR</name>
<dbReference type="EMBL" id="LLXE01000170">
    <property type="protein sequence ID" value="KUM60552.1"/>
    <property type="molecule type" value="Genomic_DNA"/>
</dbReference>
<sequence length="96" mass="10777">MTKSTVPVLVYKALRTGKSHLLMISLSRYMISLFPTLTDPDEKSKKSADHNVVLLAHRHGKERQVQSSYATNAHCTTALDLVFKIHESIDIPPSLF</sequence>
<comment type="caution">
    <text evidence="1">The sequence shown here is derived from an EMBL/GenBank/DDBJ whole genome shotgun (WGS) entry which is preliminary data.</text>
</comment>
<gene>
    <name evidence="1" type="ORF">ACN42_g6583</name>
</gene>